<reference evidence="1" key="1">
    <citation type="submission" date="2020-06" db="EMBL/GenBank/DDBJ databases">
        <title>WGS assembly of Ceratodon purpureus strain R40.</title>
        <authorList>
            <person name="Carey S.B."/>
            <person name="Jenkins J."/>
            <person name="Shu S."/>
            <person name="Lovell J.T."/>
            <person name="Sreedasyam A."/>
            <person name="Maumus F."/>
            <person name="Tiley G.P."/>
            <person name="Fernandez-Pozo N."/>
            <person name="Barry K."/>
            <person name="Chen C."/>
            <person name="Wang M."/>
            <person name="Lipzen A."/>
            <person name="Daum C."/>
            <person name="Saski C.A."/>
            <person name="Payton A.C."/>
            <person name="Mcbreen J.C."/>
            <person name="Conrad R.E."/>
            <person name="Kollar L.M."/>
            <person name="Olsson S."/>
            <person name="Huttunen S."/>
            <person name="Landis J.B."/>
            <person name="Wickett N.J."/>
            <person name="Johnson M.G."/>
            <person name="Rensing S.A."/>
            <person name="Grimwood J."/>
            <person name="Schmutz J."/>
            <person name="Mcdaniel S.F."/>
        </authorList>
    </citation>
    <scope>NUCLEOTIDE SEQUENCE</scope>
    <source>
        <strain evidence="1">R40</strain>
    </source>
</reference>
<proteinExistence type="predicted"/>
<evidence type="ECO:0000313" key="1">
    <source>
        <dbReference type="EMBL" id="KAG0572344.1"/>
    </source>
</evidence>
<evidence type="ECO:0000313" key="2">
    <source>
        <dbReference type="Proteomes" id="UP000822688"/>
    </source>
</evidence>
<gene>
    <name evidence="1" type="ORF">KC19_VG087000</name>
</gene>
<name>A0A8T0HNB7_CERPU</name>
<sequence>MASAAASYKTTLLGISGTGARVSMAPANGLSFLHTALATGRFDRGPVDPFHRMEGESLPRGTFCNFQGLLVRGAVYFTLNPTDQQTVATEIPFLVDHVLIACLVEGTLQDSAGTSWWDSLQELAKPGVVHFHRSVGQHFVYVRTDGPATTNRLLTFALHR</sequence>
<dbReference type="Proteomes" id="UP000822688">
    <property type="component" value="Chromosome V"/>
</dbReference>
<keyword evidence="2" id="KW-1185">Reference proteome</keyword>
<comment type="caution">
    <text evidence="1">The sequence shown here is derived from an EMBL/GenBank/DDBJ whole genome shotgun (WGS) entry which is preliminary data.</text>
</comment>
<protein>
    <submittedName>
        <fullName evidence="1">Uncharacterized protein</fullName>
    </submittedName>
</protein>
<accession>A0A8T0HNB7</accession>
<organism evidence="1 2">
    <name type="scientific">Ceratodon purpureus</name>
    <name type="common">Fire moss</name>
    <name type="synonym">Dicranum purpureum</name>
    <dbReference type="NCBI Taxonomy" id="3225"/>
    <lineage>
        <taxon>Eukaryota</taxon>
        <taxon>Viridiplantae</taxon>
        <taxon>Streptophyta</taxon>
        <taxon>Embryophyta</taxon>
        <taxon>Bryophyta</taxon>
        <taxon>Bryophytina</taxon>
        <taxon>Bryopsida</taxon>
        <taxon>Dicranidae</taxon>
        <taxon>Pseudoditrichales</taxon>
        <taxon>Ditrichaceae</taxon>
        <taxon>Ceratodon</taxon>
    </lineage>
</organism>
<dbReference type="AlphaFoldDB" id="A0A8T0HNB7"/>
<dbReference type="EMBL" id="CM026426">
    <property type="protein sequence ID" value="KAG0572344.1"/>
    <property type="molecule type" value="Genomic_DNA"/>
</dbReference>